<dbReference type="InterPro" id="IPR045039">
    <property type="entry name" value="NSI-like"/>
</dbReference>
<evidence type="ECO:0000313" key="4">
    <source>
        <dbReference type="EMBL" id="RBP06621.1"/>
    </source>
</evidence>
<sequence>MEIKIHHKFDSNKLDEICEVYQSAGWLKHSNEVITKVFQRSDIVTLAISDGRVIGVGRALTDGVFNAAIYDVVVHLGYQKNGIGSLILSDLLEQLKDVSCVHLISTTGNEEFYRKHGMKKLKTGMARYLNSCLTEEYLE</sequence>
<dbReference type="Gene3D" id="3.40.630.30">
    <property type="match status" value="1"/>
</dbReference>
<comment type="caution">
    <text evidence="4">The sequence shown here is derived from an EMBL/GenBank/DDBJ whole genome shotgun (WGS) entry which is preliminary data.</text>
</comment>
<name>A0A366EW43_9BACI</name>
<feature type="domain" description="N-acetyltransferase" evidence="3">
    <location>
        <begin position="3"/>
        <end position="139"/>
    </location>
</feature>
<dbReference type="GO" id="GO:0008080">
    <property type="term" value="F:N-acetyltransferase activity"/>
    <property type="evidence" value="ECO:0007669"/>
    <property type="project" value="InterPro"/>
</dbReference>
<protein>
    <submittedName>
        <fullName evidence="4">Acetyltransferase (GNAT) family protein</fullName>
    </submittedName>
</protein>
<dbReference type="InterPro" id="IPR016181">
    <property type="entry name" value="Acyl_CoA_acyltransferase"/>
</dbReference>
<dbReference type="RefSeq" id="WP_113968053.1">
    <property type="nucleotide sequence ID" value="NZ_QNRJ01000002.1"/>
</dbReference>
<dbReference type="EMBL" id="QNRJ01000002">
    <property type="protein sequence ID" value="RBP06621.1"/>
    <property type="molecule type" value="Genomic_DNA"/>
</dbReference>
<dbReference type="PROSITE" id="PS51186">
    <property type="entry name" value="GNAT"/>
    <property type="match status" value="1"/>
</dbReference>
<dbReference type="PANTHER" id="PTHR43626">
    <property type="entry name" value="ACYL-COA N-ACYLTRANSFERASE"/>
    <property type="match status" value="1"/>
</dbReference>
<dbReference type="PANTHER" id="PTHR43626:SF4">
    <property type="entry name" value="GCN5-RELATED N-ACETYLTRANSFERASE 2, CHLOROPLASTIC"/>
    <property type="match status" value="1"/>
</dbReference>
<evidence type="ECO:0000259" key="3">
    <source>
        <dbReference type="PROSITE" id="PS51186"/>
    </source>
</evidence>
<dbReference type="InterPro" id="IPR000182">
    <property type="entry name" value="GNAT_dom"/>
</dbReference>
<accession>A0A366EW43</accession>
<dbReference type="OrthoDB" id="9775804at2"/>
<reference evidence="4 5" key="1">
    <citation type="submission" date="2018-06" db="EMBL/GenBank/DDBJ databases">
        <title>Freshwater and sediment microbial communities from various areas in North America, analyzing microbe dynamics in response to fracking.</title>
        <authorList>
            <person name="Lamendella R."/>
        </authorList>
    </citation>
    <scope>NUCLEOTIDE SEQUENCE [LARGE SCALE GENOMIC DNA]</scope>
    <source>
        <strain evidence="4 5">97B</strain>
    </source>
</reference>
<dbReference type="AlphaFoldDB" id="A0A366EW43"/>
<evidence type="ECO:0000313" key="5">
    <source>
        <dbReference type="Proteomes" id="UP000252118"/>
    </source>
</evidence>
<proteinExistence type="predicted"/>
<organism evidence="4 5">
    <name type="scientific">Rossellomorea aquimaris</name>
    <dbReference type="NCBI Taxonomy" id="189382"/>
    <lineage>
        <taxon>Bacteria</taxon>
        <taxon>Bacillati</taxon>
        <taxon>Bacillota</taxon>
        <taxon>Bacilli</taxon>
        <taxon>Bacillales</taxon>
        <taxon>Bacillaceae</taxon>
        <taxon>Rossellomorea</taxon>
    </lineage>
</organism>
<evidence type="ECO:0000256" key="2">
    <source>
        <dbReference type="ARBA" id="ARBA00023315"/>
    </source>
</evidence>
<dbReference type="Proteomes" id="UP000252118">
    <property type="component" value="Unassembled WGS sequence"/>
</dbReference>
<keyword evidence="2" id="KW-0012">Acyltransferase</keyword>
<dbReference type="SUPFAM" id="SSF55729">
    <property type="entry name" value="Acyl-CoA N-acyltransferases (Nat)"/>
    <property type="match status" value="1"/>
</dbReference>
<gene>
    <name evidence="4" type="ORF">DET59_1022</name>
</gene>
<dbReference type="Pfam" id="PF00583">
    <property type="entry name" value="Acetyltransf_1"/>
    <property type="match status" value="1"/>
</dbReference>
<evidence type="ECO:0000256" key="1">
    <source>
        <dbReference type="ARBA" id="ARBA00022679"/>
    </source>
</evidence>
<dbReference type="GO" id="GO:0005737">
    <property type="term" value="C:cytoplasm"/>
    <property type="evidence" value="ECO:0007669"/>
    <property type="project" value="TreeGrafter"/>
</dbReference>
<dbReference type="CDD" id="cd04301">
    <property type="entry name" value="NAT_SF"/>
    <property type="match status" value="1"/>
</dbReference>
<keyword evidence="1 4" id="KW-0808">Transferase</keyword>